<proteinExistence type="predicted"/>
<evidence type="ECO:0000313" key="2">
    <source>
        <dbReference type="Proteomes" id="UP000309997"/>
    </source>
</evidence>
<evidence type="ECO:0000313" key="1">
    <source>
        <dbReference type="EMBL" id="KAL3585566.1"/>
    </source>
</evidence>
<comment type="caution">
    <text evidence="1">The sequence shown here is derived from an EMBL/GenBank/DDBJ whole genome shotgun (WGS) entry which is preliminary data.</text>
</comment>
<dbReference type="EMBL" id="RCHU02000006">
    <property type="protein sequence ID" value="KAL3585566.1"/>
    <property type="molecule type" value="Genomic_DNA"/>
</dbReference>
<name>A0ACC4C2V1_POPAL</name>
<reference evidence="1 2" key="1">
    <citation type="journal article" date="2024" name="Plant Biotechnol. J.">
        <title>Genome and CRISPR/Cas9 system of a widespread forest tree (Populus alba) in the world.</title>
        <authorList>
            <person name="Liu Y.J."/>
            <person name="Jiang P.F."/>
            <person name="Han X.M."/>
            <person name="Li X.Y."/>
            <person name="Wang H.M."/>
            <person name="Wang Y.J."/>
            <person name="Wang X.X."/>
            <person name="Zeng Q.Y."/>
        </authorList>
    </citation>
    <scope>NUCLEOTIDE SEQUENCE [LARGE SCALE GENOMIC DNA]</scope>
    <source>
        <strain evidence="2">cv. PAL-ZL1</strain>
    </source>
</reference>
<sequence>MPWDEDDLFLKYVYANRRSVDEWVKMTFTRFSVKKGNKSSLQGDKSSDCSPLQSSDGPRTRWILNTPMFKDQGYKTRSPASRNSYKNSNKIGEPILALGLFSKLNIVPNEYVYASVVSACASLKGLVQGKQIHGQALKFGLDSVSFVSNALITMYMKCGKCSDALLAYNEALELNPVAYNALITGFVENQQPDKGFEVLRMMYQDGFFPDRFTFVGLLGTCNSRDDLKRGELLHCQTIKLKLNSTAFIGNLIITMYSKLNLLEEAEKAFRSIEEKDFISWNTFISSCSHCNDHEKALEAFKEMLNECRVRPDEFTFASALAACSGLATLCNGKQIHGHLIRTRLYQDVGADNALINMYAKCGCIAKAYYIFSKMEHQNLVSWNTMIAGFGNHGFGGKAFELFAKMKTMGVKPDSVTFVGLLTASNHAGLVDEGLVYFNSMEETYGIPPEIEHFSCLIDLLGRAGRLNEAKEYMKKFPFGHDTVVLGSLLSACRLHGDVDTGKCFARQLLKLQPVTTSPYVLLSNLYASDEMWDGVAEAWKLLKGSGLKKEPGHSLIEVNGTFEKFTVVDFSHSRIEEIMDMLKTLRWAAIEVELDLKDDNDNVTCNCIASLADEEPRSSDQGTESFQVNEDLELLKSGRPWTKISSASWSSSNGMYGGQESTENHILEGCVHDSHA</sequence>
<organism evidence="1 2">
    <name type="scientific">Populus alba</name>
    <name type="common">White poplar</name>
    <dbReference type="NCBI Taxonomy" id="43335"/>
    <lineage>
        <taxon>Eukaryota</taxon>
        <taxon>Viridiplantae</taxon>
        <taxon>Streptophyta</taxon>
        <taxon>Embryophyta</taxon>
        <taxon>Tracheophyta</taxon>
        <taxon>Spermatophyta</taxon>
        <taxon>Magnoliopsida</taxon>
        <taxon>eudicotyledons</taxon>
        <taxon>Gunneridae</taxon>
        <taxon>Pentapetalae</taxon>
        <taxon>rosids</taxon>
        <taxon>fabids</taxon>
        <taxon>Malpighiales</taxon>
        <taxon>Salicaceae</taxon>
        <taxon>Saliceae</taxon>
        <taxon>Populus</taxon>
    </lineage>
</organism>
<keyword evidence="2" id="KW-1185">Reference proteome</keyword>
<dbReference type="Proteomes" id="UP000309997">
    <property type="component" value="Unassembled WGS sequence"/>
</dbReference>
<gene>
    <name evidence="1" type="ORF">D5086_012433</name>
</gene>
<protein>
    <submittedName>
        <fullName evidence="1">Uncharacterized protein</fullName>
    </submittedName>
</protein>
<accession>A0ACC4C2V1</accession>